<keyword evidence="10" id="KW-1185">Reference proteome</keyword>
<evidence type="ECO:0000256" key="2">
    <source>
        <dbReference type="ARBA" id="ARBA00004496"/>
    </source>
</evidence>
<protein>
    <recommendedName>
        <fullName evidence="11">Pru domain-containing protein</fullName>
    </recommendedName>
</protein>
<dbReference type="InterPro" id="IPR044868">
    <property type="entry name" value="Rpn13/ADRM1_Pru"/>
</dbReference>
<organism evidence="9 10">
    <name type="scientific">Smittium angustum</name>
    <dbReference type="NCBI Taxonomy" id="133377"/>
    <lineage>
        <taxon>Eukaryota</taxon>
        <taxon>Fungi</taxon>
        <taxon>Fungi incertae sedis</taxon>
        <taxon>Zoopagomycota</taxon>
        <taxon>Kickxellomycotina</taxon>
        <taxon>Harpellomycetes</taxon>
        <taxon>Harpellales</taxon>
        <taxon>Legeriomycetaceae</taxon>
        <taxon>Smittium</taxon>
    </lineage>
</organism>
<dbReference type="AlphaFoldDB" id="A0A2U1JE31"/>
<dbReference type="InterPro" id="IPR032368">
    <property type="entry name" value="RPN13_DEUBAD"/>
</dbReference>
<dbReference type="EMBL" id="MBFU01000020">
    <property type="protein sequence ID" value="PWA03356.1"/>
    <property type="molecule type" value="Genomic_DNA"/>
</dbReference>
<dbReference type="PROSITE" id="PS51916">
    <property type="entry name" value="DEUBAD"/>
    <property type="match status" value="1"/>
</dbReference>
<dbReference type="PANTHER" id="PTHR12225:SF0">
    <property type="entry name" value="PROTEASOMAL UBIQUITIN RECEPTOR ADRM1"/>
    <property type="match status" value="1"/>
</dbReference>
<dbReference type="GO" id="GO:0005737">
    <property type="term" value="C:cytoplasm"/>
    <property type="evidence" value="ECO:0007669"/>
    <property type="project" value="UniProtKB-SubCell"/>
</dbReference>
<dbReference type="InterPro" id="IPR038108">
    <property type="entry name" value="RPN13_DEUBAD_sf"/>
</dbReference>
<gene>
    <name evidence="9" type="ORF">BB558_000482</name>
</gene>
<dbReference type="Proteomes" id="UP000245591">
    <property type="component" value="Unassembled WGS sequence"/>
</dbReference>
<name>A0A2U1JE31_SMIAN</name>
<feature type="region of interest" description="Disordered" evidence="6">
    <location>
        <begin position="152"/>
        <end position="186"/>
    </location>
</feature>
<feature type="domain" description="DEUBAD" evidence="7">
    <location>
        <begin position="259"/>
        <end position="370"/>
    </location>
</feature>
<dbReference type="InterPro" id="IPR044867">
    <property type="entry name" value="DEUBAD_dom"/>
</dbReference>
<feature type="compositionally biased region" description="Polar residues" evidence="6">
    <location>
        <begin position="594"/>
        <end position="603"/>
    </location>
</feature>
<dbReference type="PROSITE" id="PS51917">
    <property type="entry name" value="PRU"/>
    <property type="match status" value="1"/>
</dbReference>
<reference evidence="9 10" key="1">
    <citation type="journal article" date="2018" name="MBio">
        <title>Comparative Genomics Reveals the Core Gene Toolbox for the Fungus-Insect Symbiosis.</title>
        <authorList>
            <person name="Wang Y."/>
            <person name="Stata M."/>
            <person name="Wang W."/>
            <person name="Stajich J.E."/>
            <person name="White M.M."/>
            <person name="Moncalvo J.M."/>
        </authorList>
    </citation>
    <scope>NUCLEOTIDE SEQUENCE [LARGE SCALE GENOMIC DNA]</scope>
    <source>
        <strain evidence="9 10">AUS-126-30</strain>
    </source>
</reference>
<keyword evidence="4" id="KW-0647">Proteasome</keyword>
<sequence length="963" mass="108651">MATPLFSKRQTNQNEEAQSINAIIQFNAGRCFRDGSTEWVRADTRKGLCSLEQDEDGMFKFSWRELSSSEPEDVWVIFPGDVDFKKVAQSNGRVFVLKFHSSPERLFFWIQEKDESKDEKIAKTVSQTINGSIEDMNNIDDIDTEDELMETVLEDDSTPSSNRNAGSSTERQEKSTDPTFSEEVASAFSHQDEKLALAQESGKVLKKTLPSTQVGGVPSNMESPSLLIDSQNDLVPPIGGTRDYLDNIGNLLANIQVPPNKRVSPLELSRVMTPEVLLPLLNDEKLCQSLFPTLPDQVPKTREEIERTINSPQFTQALHSLGYALESGQMVSLAHSFGLPPEALTSVENFLYYDPYENNLDDFDDLNDETFGATASEIQKDFDFYVNTIPNNGFPEMHGFNEPTNVSAHQINIDSWNMNSQNFQSSFESNIKSNVLTLEEIESQMIREIKNKIPKDEIIRIRNERRANQKNRDTEMKKYNGLMTQHDKDYVLRSQISQLVSEDNLAESFYSHMYDILRSQKPSSLNNFPVHSSKEAIGKFELNRVHQQVQRMINDARKRKPKTTQTVLEGTLGKITAKTSRNPKQAIQIEKTDSVPTNENSVESNKKDEDSSAQRSSHYKRGMSFSATPETDKRKTLQLVEIVYEHILVLEQILRDNNLLDNGSNESQNWVNEYKNVKTKLWNKLELDQPVSSEFPHPFVRILSIPKGKRIIPRIVHHLNPDQVLAMVTTLVANFESLDVCKINGVGMGRSSELDDNTLLFMMSVMPSILSYISEAPLTIVNGLLALLMDRNSIVWVARTKPGLVLITLLLSRAEVLKQHLGSQNYSSPKGSMVSPTSLASNEQANKASLFRYLELYNLMFRTLQNHITSLLPSPYSTRMSASQISVETAAEDGYIWQFFASLGVAANVDQQHILVALVRDSILDRVQMSNKTGLNPESKRVILGNVNLFLNSLGLDSSQITL</sequence>
<accession>A0A2U1JE31</accession>
<feature type="region of interest" description="Disordered" evidence="6">
    <location>
        <begin position="570"/>
        <end position="630"/>
    </location>
</feature>
<evidence type="ECO:0000256" key="5">
    <source>
        <dbReference type="ARBA" id="ARBA00023242"/>
    </source>
</evidence>
<dbReference type="Pfam" id="PF16550">
    <property type="entry name" value="RPN13_C"/>
    <property type="match status" value="1"/>
</dbReference>
<comment type="caution">
    <text evidence="9">The sequence shown here is derived from an EMBL/GenBank/DDBJ whole genome shotgun (WGS) entry which is preliminary data.</text>
</comment>
<dbReference type="GO" id="GO:0008541">
    <property type="term" value="C:proteasome regulatory particle, lid subcomplex"/>
    <property type="evidence" value="ECO:0007669"/>
    <property type="project" value="TreeGrafter"/>
</dbReference>
<dbReference type="GO" id="GO:0005634">
    <property type="term" value="C:nucleus"/>
    <property type="evidence" value="ECO:0007669"/>
    <property type="project" value="UniProtKB-SubCell"/>
</dbReference>
<dbReference type="Pfam" id="PF09770">
    <property type="entry name" value="PAT1"/>
    <property type="match status" value="1"/>
</dbReference>
<feature type="compositionally biased region" description="Polar residues" evidence="6">
    <location>
        <begin position="158"/>
        <end position="169"/>
    </location>
</feature>
<comment type="subcellular location">
    <subcellularLocation>
        <location evidence="2">Cytoplasm</location>
    </subcellularLocation>
    <subcellularLocation>
        <location evidence="1">Nucleus</location>
    </subcellularLocation>
</comment>
<dbReference type="Gene3D" id="2.30.29.70">
    <property type="entry name" value="Proteasomal ubiquitin receptor Rpn13/ADRM1"/>
    <property type="match status" value="1"/>
</dbReference>
<dbReference type="Pfam" id="PF04683">
    <property type="entry name" value="Rpn13_ADRM1_Pru"/>
    <property type="match status" value="1"/>
</dbReference>
<dbReference type="PANTHER" id="PTHR12225">
    <property type="entry name" value="ADHESION REGULATING MOLECULE 1 110 KDA CELL MEMBRANE GLYCOPROTEIN"/>
    <property type="match status" value="1"/>
</dbReference>
<dbReference type="Gene3D" id="1.10.2020.20">
    <property type="match status" value="1"/>
</dbReference>
<proteinExistence type="predicted"/>
<evidence type="ECO:0000256" key="6">
    <source>
        <dbReference type="SAM" id="MobiDB-lite"/>
    </source>
</evidence>
<dbReference type="GO" id="GO:0070628">
    <property type="term" value="F:proteasome binding"/>
    <property type="evidence" value="ECO:0007669"/>
    <property type="project" value="TreeGrafter"/>
</dbReference>
<keyword evidence="3" id="KW-0963">Cytoplasm</keyword>
<evidence type="ECO:0000259" key="7">
    <source>
        <dbReference type="PROSITE" id="PS51916"/>
    </source>
</evidence>
<evidence type="ECO:0008006" key="11">
    <source>
        <dbReference type="Google" id="ProtNLM"/>
    </source>
</evidence>
<evidence type="ECO:0000256" key="3">
    <source>
        <dbReference type="ARBA" id="ARBA00022490"/>
    </source>
</evidence>
<dbReference type="InterPro" id="IPR006773">
    <property type="entry name" value="Rpn13/ADRM1"/>
</dbReference>
<feature type="domain" description="Pru" evidence="8">
    <location>
        <begin position="18"/>
        <end position="132"/>
    </location>
</feature>
<keyword evidence="5" id="KW-0539">Nucleus</keyword>
<evidence type="ECO:0000256" key="4">
    <source>
        <dbReference type="ARBA" id="ARBA00022942"/>
    </source>
</evidence>
<evidence type="ECO:0000256" key="1">
    <source>
        <dbReference type="ARBA" id="ARBA00004123"/>
    </source>
</evidence>
<dbReference type="GO" id="GO:0061133">
    <property type="term" value="F:endopeptidase activator activity"/>
    <property type="evidence" value="ECO:0007669"/>
    <property type="project" value="TreeGrafter"/>
</dbReference>
<evidence type="ECO:0000313" key="9">
    <source>
        <dbReference type="EMBL" id="PWA03356.1"/>
    </source>
</evidence>
<evidence type="ECO:0000313" key="10">
    <source>
        <dbReference type="Proteomes" id="UP000245591"/>
    </source>
</evidence>
<dbReference type="InterPro" id="IPR019167">
    <property type="entry name" value="PAT1_dom"/>
</dbReference>
<dbReference type="InterPro" id="IPR038633">
    <property type="entry name" value="Rpn13/ADRM1_Pru_sf"/>
</dbReference>
<evidence type="ECO:0000259" key="8">
    <source>
        <dbReference type="PROSITE" id="PS51917"/>
    </source>
</evidence>